<evidence type="ECO:0000313" key="4">
    <source>
        <dbReference type="EMBL" id="PIE34865.1"/>
    </source>
</evidence>
<dbReference type="Pfam" id="PF01156">
    <property type="entry name" value="IU_nuc_hydro"/>
    <property type="match status" value="1"/>
</dbReference>
<dbReference type="SUPFAM" id="SSF53590">
    <property type="entry name" value="Nucleoside hydrolase"/>
    <property type="match status" value="1"/>
</dbReference>
<accession>A0A2G6KGV5</accession>
<dbReference type="Proteomes" id="UP000230821">
    <property type="component" value="Unassembled WGS sequence"/>
</dbReference>
<gene>
    <name evidence="4" type="ORF">CSA56_06505</name>
</gene>
<sequence>MSKKKVIIDCDPGHDDAAAIVLAARSPELELLGITCVAGNVEVEKTSANAVRLCGFAGIRTVPVLKGMAQPLVGEMITATHIHGESGLGGVNLPETDLKLHSGHAVDFLIETIMASDGNITLIPTGPLTNIAMAILREPRIALNISGIVLMGGAMGMGNVTPSAEFNIFADPEAAKIVFQSGAPLVMVGLDVTHKAVLTREHLANIRQNGTLVADCLASMLLWHLDAITKLGRPKWTALHDACAVASVCDPTLLTTEPMWVDIETRGEFTRGRTVCDPGLSAGAAPNVRVGVDFDSKRFYDMLISRLL</sequence>
<evidence type="ECO:0000256" key="2">
    <source>
        <dbReference type="ARBA" id="ARBA00023295"/>
    </source>
</evidence>
<reference evidence="4 5" key="1">
    <citation type="submission" date="2017-10" db="EMBL/GenBank/DDBJ databases">
        <title>Novel microbial diversity and functional potential in the marine mammal oral microbiome.</title>
        <authorList>
            <person name="Dudek N.K."/>
            <person name="Sun C.L."/>
            <person name="Burstein D."/>
            <person name="Kantor R.S."/>
            <person name="Aliaga Goltsman D.S."/>
            <person name="Bik E.M."/>
            <person name="Thomas B.C."/>
            <person name="Banfield J.F."/>
            <person name="Relman D.A."/>
        </authorList>
    </citation>
    <scope>NUCLEOTIDE SEQUENCE [LARGE SCALE GENOMIC DNA]</scope>
    <source>
        <strain evidence="4">DOLJORAL78_47_16</strain>
    </source>
</reference>
<dbReference type="InterPro" id="IPR023186">
    <property type="entry name" value="IUNH"/>
</dbReference>
<organism evidence="4 5">
    <name type="scientific">candidate division KSB3 bacterium</name>
    <dbReference type="NCBI Taxonomy" id="2044937"/>
    <lineage>
        <taxon>Bacteria</taxon>
        <taxon>candidate division KSB3</taxon>
    </lineage>
</organism>
<protein>
    <submittedName>
        <fullName evidence="4">Pyrimidine-specific ribonucleoside hydrolase RihA</fullName>
    </submittedName>
</protein>
<evidence type="ECO:0000256" key="1">
    <source>
        <dbReference type="ARBA" id="ARBA00022801"/>
    </source>
</evidence>
<dbReference type="PANTHER" id="PTHR12304:SF4">
    <property type="entry name" value="URIDINE NUCLEOSIDASE"/>
    <property type="match status" value="1"/>
</dbReference>
<dbReference type="Gene3D" id="3.90.245.10">
    <property type="entry name" value="Ribonucleoside hydrolase-like"/>
    <property type="match status" value="1"/>
</dbReference>
<evidence type="ECO:0000313" key="5">
    <source>
        <dbReference type="Proteomes" id="UP000230821"/>
    </source>
</evidence>
<keyword evidence="2" id="KW-0326">Glycosidase</keyword>
<dbReference type="AlphaFoldDB" id="A0A2G6KGV5"/>
<name>A0A2G6KGV5_9BACT</name>
<dbReference type="GO" id="GO:0008477">
    <property type="term" value="F:purine nucleosidase activity"/>
    <property type="evidence" value="ECO:0007669"/>
    <property type="project" value="TreeGrafter"/>
</dbReference>
<dbReference type="InterPro" id="IPR001910">
    <property type="entry name" value="Inosine/uridine_hydrolase_dom"/>
</dbReference>
<keyword evidence="1 4" id="KW-0378">Hydrolase</keyword>
<dbReference type="InterPro" id="IPR036452">
    <property type="entry name" value="Ribo_hydro-like"/>
</dbReference>
<dbReference type="GO" id="GO:0006152">
    <property type="term" value="P:purine nucleoside catabolic process"/>
    <property type="evidence" value="ECO:0007669"/>
    <property type="project" value="TreeGrafter"/>
</dbReference>
<dbReference type="GO" id="GO:0005829">
    <property type="term" value="C:cytosol"/>
    <property type="evidence" value="ECO:0007669"/>
    <property type="project" value="TreeGrafter"/>
</dbReference>
<dbReference type="CDD" id="cd02651">
    <property type="entry name" value="nuc_hydro_IU_UC_XIUA"/>
    <property type="match status" value="1"/>
</dbReference>
<dbReference type="PANTHER" id="PTHR12304">
    <property type="entry name" value="INOSINE-URIDINE PREFERRING NUCLEOSIDE HYDROLASE"/>
    <property type="match status" value="1"/>
</dbReference>
<comment type="caution">
    <text evidence="4">The sequence shown here is derived from an EMBL/GenBank/DDBJ whole genome shotgun (WGS) entry which is preliminary data.</text>
</comment>
<dbReference type="EMBL" id="PDSK01000073">
    <property type="protein sequence ID" value="PIE34865.1"/>
    <property type="molecule type" value="Genomic_DNA"/>
</dbReference>
<evidence type="ECO:0000259" key="3">
    <source>
        <dbReference type="Pfam" id="PF01156"/>
    </source>
</evidence>
<feature type="domain" description="Inosine/uridine-preferring nucleoside hydrolase" evidence="3">
    <location>
        <begin position="6"/>
        <end position="301"/>
    </location>
</feature>
<proteinExistence type="predicted"/>